<feature type="compositionally biased region" description="Low complexity" evidence="1">
    <location>
        <begin position="1"/>
        <end position="41"/>
    </location>
</feature>
<organism evidence="3 4">
    <name type="scientific">Kitasatospora purpeofusca</name>
    <dbReference type="NCBI Taxonomy" id="67352"/>
    <lineage>
        <taxon>Bacteria</taxon>
        <taxon>Bacillati</taxon>
        <taxon>Actinomycetota</taxon>
        <taxon>Actinomycetes</taxon>
        <taxon>Kitasatosporales</taxon>
        <taxon>Streptomycetaceae</taxon>
        <taxon>Kitasatospora</taxon>
    </lineage>
</organism>
<proteinExistence type="predicted"/>
<name>A0ABZ1TSL8_9ACTN</name>
<keyword evidence="4" id="KW-1185">Reference proteome</keyword>
<evidence type="ECO:0000256" key="1">
    <source>
        <dbReference type="SAM" id="MobiDB-lite"/>
    </source>
</evidence>
<reference evidence="3" key="1">
    <citation type="submission" date="2022-10" db="EMBL/GenBank/DDBJ databases">
        <title>The complete genomes of actinobacterial strains from the NBC collection.</title>
        <authorList>
            <person name="Joergensen T.S."/>
            <person name="Alvarez Arevalo M."/>
            <person name="Sterndorff E.B."/>
            <person name="Faurdal D."/>
            <person name="Vuksanovic O."/>
            <person name="Mourched A.-S."/>
            <person name="Charusanti P."/>
            <person name="Shaw S."/>
            <person name="Blin K."/>
            <person name="Weber T."/>
        </authorList>
    </citation>
    <scope>NUCLEOTIDE SEQUENCE</scope>
    <source>
        <strain evidence="3">NBC_00222</strain>
    </source>
</reference>
<dbReference type="EMBL" id="CP108110">
    <property type="protein sequence ID" value="WUQ81591.1"/>
    <property type="molecule type" value="Genomic_DNA"/>
</dbReference>
<dbReference type="InterPro" id="IPR025326">
    <property type="entry name" value="DUF4232"/>
</dbReference>
<dbReference type="RefSeq" id="WP_328952668.1">
    <property type="nucleotide sequence ID" value="NZ_CP108110.1"/>
</dbReference>
<evidence type="ECO:0000313" key="4">
    <source>
        <dbReference type="Proteomes" id="UP001432222"/>
    </source>
</evidence>
<sequence>MSAPTAAPTGVATATPGTTAPKTTVPAAPTADVPTTGAAAAPGGGTDDSYAYTHPCDAKDLTMRVTARPEAPSQRVIEVRNQGAHSCGLSYFPLVSVGDSRAADHGKDIRPLVPGGLGGPPAYPVGAGRTAFAVIDLNPGGSAATAAGVDQLNVVADGDHMPTAETRNFPLGPGAKVRAPKLGLYRATVADAVTSAATADQQQ</sequence>
<protein>
    <submittedName>
        <fullName evidence="3">DUF4232 domain-containing protein</fullName>
    </submittedName>
</protein>
<accession>A0ABZ1TSL8</accession>
<feature type="region of interest" description="Disordered" evidence="1">
    <location>
        <begin position="1"/>
        <end position="46"/>
    </location>
</feature>
<feature type="domain" description="DUF4232" evidence="2">
    <location>
        <begin position="56"/>
        <end position="167"/>
    </location>
</feature>
<evidence type="ECO:0000313" key="3">
    <source>
        <dbReference type="EMBL" id="WUQ81591.1"/>
    </source>
</evidence>
<dbReference type="Pfam" id="PF14016">
    <property type="entry name" value="DUF4232"/>
    <property type="match status" value="1"/>
</dbReference>
<dbReference type="Proteomes" id="UP001432222">
    <property type="component" value="Chromosome"/>
</dbReference>
<evidence type="ECO:0000259" key="2">
    <source>
        <dbReference type="Pfam" id="PF14016"/>
    </source>
</evidence>
<gene>
    <name evidence="3" type="ORF">OHA16_00600</name>
</gene>